<proteinExistence type="predicted"/>
<dbReference type="PANTHER" id="PTHR23504">
    <property type="entry name" value="MAJOR FACILITATOR SUPERFAMILY DOMAIN-CONTAINING PROTEIN 10"/>
    <property type="match status" value="1"/>
</dbReference>
<dbReference type="InterPro" id="IPR011701">
    <property type="entry name" value="MFS"/>
</dbReference>
<feature type="transmembrane region" description="Helical" evidence="7">
    <location>
        <begin position="412"/>
        <end position="439"/>
    </location>
</feature>
<keyword evidence="3 7" id="KW-0812">Transmembrane</keyword>
<dbReference type="Gene3D" id="1.20.1250.20">
    <property type="entry name" value="MFS general substrate transporter like domains"/>
    <property type="match status" value="1"/>
</dbReference>
<sequence length="552" mass="58363">MHMAHSTSMSMTSPNQNSLHEPDESTRLLPDAERGGITEVSQVRGPTPRALPKAQLGALISVRIVDSIASTQTLPYINQLLADLNIAAPEQVGFYSGFIGSAYSLAEMFSVYQLGRLSDVVGRRPVVISCLVGIVISTIAFGLSTSLLTILASRLFGGLAAGNIAVHHSILVEITDDSNQNIAVPIYSLAWSTGTVVGPLISGTFANAATRYTTYFSWPLFVDYPHLPPCIITAVCALLGIVLAYFLIEETLPSKRKGGADSVPGSAPHSASDTDATSGSSSVKALLAIPALRALTLSGLALSFLSSSFEVVFTLFCYTPVDAGGLGLQPSTIGKFLASSGTFAVLLRLVAMPYILRRFDYATTYNTCMYLWPIAFAFLPLLNMLAVTRHHAQSELPHVTRGEIGTATMAEMGIWIGLALMLALARVAAIPYTVTMLLIKRHAPTHSTPSSVEITSTDSGFRSMSALGPPGSKTGTTTATNARGTGSALGRSNGLVQFAMCLGRSIGPVVVSTLFTALNGSTWARQWGVTWAWSVIMVCVAVVGARLAKGIR</sequence>
<comment type="caution">
    <text evidence="9">The sequence shown here is derived from an EMBL/GenBank/DDBJ whole genome shotgun (WGS) entry which is preliminary data.</text>
</comment>
<dbReference type="InterPro" id="IPR036259">
    <property type="entry name" value="MFS_trans_sf"/>
</dbReference>
<dbReference type="EMBL" id="WHUW01000008">
    <property type="protein sequence ID" value="KAF8443265.1"/>
    <property type="molecule type" value="Genomic_DNA"/>
</dbReference>
<reference evidence="9" key="2">
    <citation type="journal article" date="2020" name="Nat. Commun.">
        <title>Large-scale genome sequencing of mycorrhizal fungi provides insights into the early evolution of symbiotic traits.</title>
        <authorList>
            <person name="Miyauchi S."/>
            <person name="Kiss E."/>
            <person name="Kuo A."/>
            <person name="Drula E."/>
            <person name="Kohler A."/>
            <person name="Sanchez-Garcia M."/>
            <person name="Morin E."/>
            <person name="Andreopoulos B."/>
            <person name="Barry K.W."/>
            <person name="Bonito G."/>
            <person name="Buee M."/>
            <person name="Carver A."/>
            <person name="Chen C."/>
            <person name="Cichocki N."/>
            <person name="Clum A."/>
            <person name="Culley D."/>
            <person name="Crous P.W."/>
            <person name="Fauchery L."/>
            <person name="Girlanda M."/>
            <person name="Hayes R.D."/>
            <person name="Keri Z."/>
            <person name="LaButti K."/>
            <person name="Lipzen A."/>
            <person name="Lombard V."/>
            <person name="Magnuson J."/>
            <person name="Maillard F."/>
            <person name="Murat C."/>
            <person name="Nolan M."/>
            <person name="Ohm R.A."/>
            <person name="Pangilinan J."/>
            <person name="Pereira M.F."/>
            <person name="Perotto S."/>
            <person name="Peter M."/>
            <person name="Pfister S."/>
            <person name="Riley R."/>
            <person name="Sitrit Y."/>
            <person name="Stielow J.B."/>
            <person name="Szollosi G."/>
            <person name="Zifcakova L."/>
            <person name="Stursova M."/>
            <person name="Spatafora J.W."/>
            <person name="Tedersoo L."/>
            <person name="Vaario L.M."/>
            <person name="Yamada A."/>
            <person name="Yan M."/>
            <person name="Wang P."/>
            <person name="Xu J."/>
            <person name="Bruns T."/>
            <person name="Baldrian P."/>
            <person name="Vilgalys R."/>
            <person name="Dunand C."/>
            <person name="Henrissat B."/>
            <person name="Grigoriev I.V."/>
            <person name="Hibbett D."/>
            <person name="Nagy L.G."/>
            <person name="Martin F.M."/>
        </authorList>
    </citation>
    <scope>NUCLEOTIDE SEQUENCE</scope>
    <source>
        <strain evidence="9">BED1</strain>
    </source>
</reference>
<evidence type="ECO:0000256" key="4">
    <source>
        <dbReference type="ARBA" id="ARBA00022989"/>
    </source>
</evidence>
<feature type="compositionally biased region" description="Low complexity" evidence="6">
    <location>
        <begin position="1"/>
        <end position="13"/>
    </location>
</feature>
<dbReference type="PROSITE" id="PS50850">
    <property type="entry name" value="MFS"/>
    <property type="match status" value="1"/>
</dbReference>
<feature type="region of interest" description="Disordered" evidence="6">
    <location>
        <begin position="460"/>
        <end position="486"/>
    </location>
</feature>
<feature type="transmembrane region" description="Helical" evidence="7">
    <location>
        <begin position="126"/>
        <end position="149"/>
    </location>
</feature>
<keyword evidence="5 7" id="KW-0472">Membrane</keyword>
<evidence type="ECO:0000313" key="10">
    <source>
        <dbReference type="Proteomes" id="UP001194468"/>
    </source>
</evidence>
<protein>
    <submittedName>
        <fullName evidence="9">Major facilitator superfamily domain-containing protein</fullName>
    </submittedName>
</protein>
<evidence type="ECO:0000256" key="3">
    <source>
        <dbReference type="ARBA" id="ARBA00022692"/>
    </source>
</evidence>
<evidence type="ECO:0000259" key="8">
    <source>
        <dbReference type="PROSITE" id="PS50850"/>
    </source>
</evidence>
<feature type="transmembrane region" description="Helical" evidence="7">
    <location>
        <begin position="294"/>
        <end position="316"/>
    </location>
</feature>
<dbReference type="GO" id="GO:0022857">
    <property type="term" value="F:transmembrane transporter activity"/>
    <property type="evidence" value="ECO:0007669"/>
    <property type="project" value="InterPro"/>
</dbReference>
<reference evidence="9" key="1">
    <citation type="submission" date="2019-10" db="EMBL/GenBank/DDBJ databases">
        <authorList>
            <consortium name="DOE Joint Genome Institute"/>
            <person name="Kuo A."/>
            <person name="Miyauchi S."/>
            <person name="Kiss E."/>
            <person name="Drula E."/>
            <person name="Kohler A."/>
            <person name="Sanchez-Garcia M."/>
            <person name="Andreopoulos B."/>
            <person name="Barry K.W."/>
            <person name="Bonito G."/>
            <person name="Buee M."/>
            <person name="Carver A."/>
            <person name="Chen C."/>
            <person name="Cichocki N."/>
            <person name="Clum A."/>
            <person name="Culley D."/>
            <person name="Crous P.W."/>
            <person name="Fauchery L."/>
            <person name="Girlanda M."/>
            <person name="Hayes R."/>
            <person name="Keri Z."/>
            <person name="LaButti K."/>
            <person name="Lipzen A."/>
            <person name="Lombard V."/>
            <person name="Magnuson J."/>
            <person name="Maillard F."/>
            <person name="Morin E."/>
            <person name="Murat C."/>
            <person name="Nolan M."/>
            <person name="Ohm R."/>
            <person name="Pangilinan J."/>
            <person name="Pereira M."/>
            <person name="Perotto S."/>
            <person name="Peter M."/>
            <person name="Riley R."/>
            <person name="Sitrit Y."/>
            <person name="Stielow B."/>
            <person name="Szollosi G."/>
            <person name="Zifcakova L."/>
            <person name="Stursova M."/>
            <person name="Spatafora J.W."/>
            <person name="Tedersoo L."/>
            <person name="Vaario L.-M."/>
            <person name="Yamada A."/>
            <person name="Yan M."/>
            <person name="Wang P."/>
            <person name="Xu J."/>
            <person name="Bruns T."/>
            <person name="Baldrian P."/>
            <person name="Vilgalys R."/>
            <person name="Henrissat B."/>
            <person name="Grigoriev I.V."/>
            <person name="Hibbett D."/>
            <person name="Nagy L.G."/>
            <person name="Martin F.M."/>
        </authorList>
    </citation>
    <scope>NUCLEOTIDE SEQUENCE</scope>
    <source>
        <strain evidence="9">BED1</strain>
    </source>
</reference>
<evidence type="ECO:0000256" key="6">
    <source>
        <dbReference type="SAM" id="MobiDB-lite"/>
    </source>
</evidence>
<feature type="transmembrane region" description="Helical" evidence="7">
    <location>
        <begin position="368"/>
        <end position="392"/>
    </location>
</feature>
<comment type="subcellular location">
    <subcellularLocation>
        <location evidence="1">Membrane</location>
        <topology evidence="1">Multi-pass membrane protein</topology>
    </subcellularLocation>
</comment>
<feature type="transmembrane region" description="Helical" evidence="7">
    <location>
        <begin position="186"/>
        <end position="206"/>
    </location>
</feature>
<dbReference type="InterPro" id="IPR020846">
    <property type="entry name" value="MFS_dom"/>
</dbReference>
<keyword evidence="10" id="KW-1185">Reference proteome</keyword>
<dbReference type="PANTHER" id="PTHR23504:SF15">
    <property type="entry name" value="MAJOR FACILITATOR SUPERFAMILY (MFS) PROFILE DOMAIN-CONTAINING PROTEIN"/>
    <property type="match status" value="1"/>
</dbReference>
<dbReference type="AlphaFoldDB" id="A0AAD4BYF0"/>
<dbReference type="GO" id="GO:0016020">
    <property type="term" value="C:membrane"/>
    <property type="evidence" value="ECO:0007669"/>
    <property type="project" value="UniProtKB-SubCell"/>
</dbReference>
<feature type="region of interest" description="Disordered" evidence="6">
    <location>
        <begin position="1"/>
        <end position="45"/>
    </location>
</feature>
<feature type="transmembrane region" description="Helical" evidence="7">
    <location>
        <begin position="336"/>
        <end position="356"/>
    </location>
</feature>
<dbReference type="Pfam" id="PF07690">
    <property type="entry name" value="MFS_1"/>
    <property type="match status" value="1"/>
</dbReference>
<feature type="region of interest" description="Disordered" evidence="6">
    <location>
        <begin position="256"/>
        <end position="278"/>
    </location>
</feature>
<feature type="transmembrane region" description="Helical" evidence="7">
    <location>
        <begin position="530"/>
        <end position="548"/>
    </location>
</feature>
<keyword evidence="2" id="KW-0813">Transport</keyword>
<evidence type="ECO:0000256" key="5">
    <source>
        <dbReference type="ARBA" id="ARBA00023136"/>
    </source>
</evidence>
<evidence type="ECO:0000313" key="9">
    <source>
        <dbReference type="EMBL" id="KAF8443265.1"/>
    </source>
</evidence>
<keyword evidence="4 7" id="KW-1133">Transmembrane helix</keyword>
<organism evidence="9 10">
    <name type="scientific">Boletus edulis BED1</name>
    <dbReference type="NCBI Taxonomy" id="1328754"/>
    <lineage>
        <taxon>Eukaryota</taxon>
        <taxon>Fungi</taxon>
        <taxon>Dikarya</taxon>
        <taxon>Basidiomycota</taxon>
        <taxon>Agaricomycotina</taxon>
        <taxon>Agaricomycetes</taxon>
        <taxon>Agaricomycetidae</taxon>
        <taxon>Boletales</taxon>
        <taxon>Boletineae</taxon>
        <taxon>Boletaceae</taxon>
        <taxon>Boletoideae</taxon>
        <taxon>Boletus</taxon>
    </lineage>
</organism>
<dbReference type="PROSITE" id="PS00216">
    <property type="entry name" value="SUGAR_TRANSPORT_1"/>
    <property type="match status" value="1"/>
</dbReference>
<accession>A0AAD4BYF0</accession>
<feature type="transmembrane region" description="Helical" evidence="7">
    <location>
        <begin position="495"/>
        <end position="518"/>
    </location>
</feature>
<evidence type="ECO:0000256" key="1">
    <source>
        <dbReference type="ARBA" id="ARBA00004141"/>
    </source>
</evidence>
<dbReference type="InterPro" id="IPR005829">
    <property type="entry name" value="Sugar_transporter_CS"/>
</dbReference>
<name>A0AAD4BYF0_BOLED</name>
<feature type="transmembrane region" description="Helical" evidence="7">
    <location>
        <begin position="155"/>
        <end position="174"/>
    </location>
</feature>
<dbReference type="Proteomes" id="UP001194468">
    <property type="component" value="Unassembled WGS sequence"/>
</dbReference>
<feature type="compositionally biased region" description="Low complexity" evidence="6">
    <location>
        <begin position="474"/>
        <end position="486"/>
    </location>
</feature>
<dbReference type="SUPFAM" id="SSF103473">
    <property type="entry name" value="MFS general substrate transporter"/>
    <property type="match status" value="1"/>
</dbReference>
<feature type="domain" description="Major facilitator superfamily (MFS) profile" evidence="8">
    <location>
        <begin position="50"/>
        <end position="552"/>
    </location>
</feature>
<evidence type="ECO:0000256" key="2">
    <source>
        <dbReference type="ARBA" id="ARBA00022448"/>
    </source>
</evidence>
<feature type="transmembrane region" description="Helical" evidence="7">
    <location>
        <begin position="226"/>
        <end position="248"/>
    </location>
</feature>
<gene>
    <name evidence="9" type="ORF">L210DRAFT_3535334</name>
</gene>
<evidence type="ECO:0000256" key="7">
    <source>
        <dbReference type="SAM" id="Phobius"/>
    </source>
</evidence>
<feature type="compositionally biased region" description="Basic and acidic residues" evidence="6">
    <location>
        <begin position="20"/>
        <end position="36"/>
    </location>
</feature>